<dbReference type="InterPro" id="IPR001547">
    <property type="entry name" value="Glyco_hydro_5"/>
</dbReference>
<evidence type="ECO:0000256" key="6">
    <source>
        <dbReference type="SAM" id="SignalP"/>
    </source>
</evidence>
<feature type="domain" description="Glycoside hydrolase family 5" evidence="7">
    <location>
        <begin position="40"/>
        <end position="165"/>
    </location>
</feature>
<proteinExistence type="inferred from homology"/>
<dbReference type="AlphaFoldDB" id="A0AAE1XK62"/>
<name>A0AAE1XK62_9LAMI</name>
<dbReference type="Gene3D" id="3.20.20.80">
    <property type="entry name" value="Glycosidases"/>
    <property type="match status" value="1"/>
</dbReference>
<protein>
    <recommendedName>
        <fullName evidence="3">mannan endo-1,4-beta-mannosidase</fullName>
        <ecNumber evidence="3">3.2.1.78</ecNumber>
    </recommendedName>
</protein>
<keyword evidence="6" id="KW-0732">Signal</keyword>
<gene>
    <name evidence="8" type="ORF">Salat_2757100</name>
</gene>
<evidence type="ECO:0000259" key="7">
    <source>
        <dbReference type="Pfam" id="PF26410"/>
    </source>
</evidence>
<dbReference type="InterPro" id="IPR045053">
    <property type="entry name" value="MAN-like"/>
</dbReference>
<accession>A0AAE1XK62</accession>
<comment type="catalytic activity">
    <reaction evidence="1">
        <text>Random hydrolysis of (1-&gt;4)-beta-D-mannosidic linkages in mannans, galactomannans and glucomannans.</text>
        <dbReference type="EC" id="3.2.1.78"/>
    </reaction>
</comment>
<dbReference type="PANTHER" id="PTHR31451:SF53">
    <property type="entry name" value="MANNAN ENDO-1,4-BETA-MANNOSIDASE"/>
    <property type="match status" value="1"/>
</dbReference>
<dbReference type="InterPro" id="IPR017853">
    <property type="entry name" value="GH"/>
</dbReference>
<feature type="chain" id="PRO_5042067155" description="mannan endo-1,4-beta-mannosidase" evidence="6">
    <location>
        <begin position="35"/>
        <end position="167"/>
    </location>
</feature>
<evidence type="ECO:0000256" key="2">
    <source>
        <dbReference type="ARBA" id="ARBA00005641"/>
    </source>
</evidence>
<comment type="caution">
    <text evidence="8">The sequence shown here is derived from an EMBL/GenBank/DDBJ whole genome shotgun (WGS) entry which is preliminary data.</text>
</comment>
<organism evidence="8 9">
    <name type="scientific">Sesamum alatum</name>
    <dbReference type="NCBI Taxonomy" id="300844"/>
    <lineage>
        <taxon>Eukaryota</taxon>
        <taxon>Viridiplantae</taxon>
        <taxon>Streptophyta</taxon>
        <taxon>Embryophyta</taxon>
        <taxon>Tracheophyta</taxon>
        <taxon>Spermatophyta</taxon>
        <taxon>Magnoliopsida</taxon>
        <taxon>eudicotyledons</taxon>
        <taxon>Gunneridae</taxon>
        <taxon>Pentapetalae</taxon>
        <taxon>asterids</taxon>
        <taxon>lamiids</taxon>
        <taxon>Lamiales</taxon>
        <taxon>Pedaliaceae</taxon>
        <taxon>Sesamum</taxon>
    </lineage>
</organism>
<dbReference type="EC" id="3.2.1.78" evidence="3"/>
<dbReference type="Proteomes" id="UP001293254">
    <property type="component" value="Unassembled WGS sequence"/>
</dbReference>
<dbReference type="SUPFAM" id="SSF51445">
    <property type="entry name" value="(Trans)glycosidases"/>
    <property type="match status" value="1"/>
</dbReference>
<evidence type="ECO:0000256" key="1">
    <source>
        <dbReference type="ARBA" id="ARBA00001678"/>
    </source>
</evidence>
<comment type="similarity">
    <text evidence="2">Belongs to the glycosyl hydrolase 5 (cellulase A) family.</text>
</comment>
<evidence type="ECO:0000313" key="9">
    <source>
        <dbReference type="Proteomes" id="UP001293254"/>
    </source>
</evidence>
<evidence type="ECO:0000256" key="5">
    <source>
        <dbReference type="ARBA" id="ARBA00023295"/>
    </source>
</evidence>
<keyword evidence="9" id="KW-1185">Reference proteome</keyword>
<sequence length="167" mass="18784">MLTGLWMLLHSLLKGFVRLLLLLVSLFVEPGHLASDGTDQLALQISPGLYHENVFHQALDFVVSDAAKNNVRLINNNQDFGGRPQYVNWAKNAGARISSNDDFYTNAVVKQYYKNHKVLTRINTITGVAYKDDPTVMAWELINEPRCQADYSGNTVDAWVQEMASLK</sequence>
<evidence type="ECO:0000256" key="3">
    <source>
        <dbReference type="ARBA" id="ARBA00012706"/>
    </source>
</evidence>
<feature type="signal peptide" evidence="6">
    <location>
        <begin position="1"/>
        <end position="34"/>
    </location>
</feature>
<dbReference type="EMBL" id="JACGWO010000012">
    <property type="protein sequence ID" value="KAK4413445.1"/>
    <property type="molecule type" value="Genomic_DNA"/>
</dbReference>
<reference evidence="8" key="2">
    <citation type="journal article" date="2024" name="Plant">
        <title>Genomic evolution and insights into agronomic trait innovations of Sesamum species.</title>
        <authorList>
            <person name="Miao H."/>
            <person name="Wang L."/>
            <person name="Qu L."/>
            <person name="Liu H."/>
            <person name="Sun Y."/>
            <person name="Le M."/>
            <person name="Wang Q."/>
            <person name="Wei S."/>
            <person name="Zheng Y."/>
            <person name="Lin W."/>
            <person name="Duan Y."/>
            <person name="Cao H."/>
            <person name="Xiong S."/>
            <person name="Wang X."/>
            <person name="Wei L."/>
            <person name="Li C."/>
            <person name="Ma Q."/>
            <person name="Ju M."/>
            <person name="Zhao R."/>
            <person name="Li G."/>
            <person name="Mu C."/>
            <person name="Tian Q."/>
            <person name="Mei H."/>
            <person name="Zhang T."/>
            <person name="Gao T."/>
            <person name="Zhang H."/>
        </authorList>
    </citation>
    <scope>NUCLEOTIDE SEQUENCE</scope>
    <source>
        <strain evidence="8">3651</strain>
    </source>
</reference>
<keyword evidence="5" id="KW-0326">Glycosidase</keyword>
<dbReference type="Pfam" id="PF26410">
    <property type="entry name" value="GH5_mannosidase"/>
    <property type="match status" value="1"/>
</dbReference>
<dbReference type="PANTHER" id="PTHR31451">
    <property type="match status" value="1"/>
</dbReference>
<evidence type="ECO:0000256" key="4">
    <source>
        <dbReference type="ARBA" id="ARBA00022801"/>
    </source>
</evidence>
<keyword evidence="4" id="KW-0378">Hydrolase</keyword>
<evidence type="ECO:0000313" key="8">
    <source>
        <dbReference type="EMBL" id="KAK4413445.1"/>
    </source>
</evidence>
<reference evidence="8" key="1">
    <citation type="submission" date="2020-06" db="EMBL/GenBank/DDBJ databases">
        <authorList>
            <person name="Li T."/>
            <person name="Hu X."/>
            <person name="Zhang T."/>
            <person name="Song X."/>
            <person name="Zhang H."/>
            <person name="Dai N."/>
            <person name="Sheng W."/>
            <person name="Hou X."/>
            <person name="Wei L."/>
        </authorList>
    </citation>
    <scope>NUCLEOTIDE SEQUENCE</scope>
    <source>
        <strain evidence="8">3651</strain>
        <tissue evidence="8">Leaf</tissue>
    </source>
</reference>
<dbReference type="GO" id="GO:0016985">
    <property type="term" value="F:mannan endo-1,4-beta-mannosidase activity"/>
    <property type="evidence" value="ECO:0007669"/>
    <property type="project" value="UniProtKB-EC"/>
</dbReference>